<feature type="domain" description="Penicillin-binding protein dimerisation" evidence="3">
    <location>
        <begin position="155"/>
        <end position="312"/>
    </location>
</feature>
<gene>
    <name evidence="5" type="ORF">IPI13_14330</name>
</gene>
<evidence type="ECO:0000313" key="5">
    <source>
        <dbReference type="EMBL" id="MBK7274285.1"/>
    </source>
</evidence>
<dbReference type="EMBL" id="JADJIB010000005">
    <property type="protein sequence ID" value="MBK7274285.1"/>
    <property type="molecule type" value="Genomic_DNA"/>
</dbReference>
<dbReference type="Pfam" id="PF05223">
    <property type="entry name" value="MecA_N"/>
    <property type="match status" value="1"/>
</dbReference>
<name>A0A935M4K9_9MICO</name>
<feature type="domain" description="NTF2-like N-terminal transpeptidase" evidence="4">
    <location>
        <begin position="81"/>
        <end position="146"/>
    </location>
</feature>
<dbReference type="AlphaFoldDB" id="A0A935M4K9"/>
<keyword evidence="2" id="KW-0732">Signal</keyword>
<accession>A0A935M4K9</accession>
<evidence type="ECO:0000256" key="1">
    <source>
        <dbReference type="SAM" id="MobiDB-lite"/>
    </source>
</evidence>
<feature type="chain" id="PRO_5036721218" description="NTF2-like N-terminal transpeptidase domain-containing protein" evidence="2">
    <location>
        <begin position="25"/>
        <end position="413"/>
    </location>
</feature>
<dbReference type="SUPFAM" id="SSF56519">
    <property type="entry name" value="Penicillin binding protein dimerisation domain"/>
    <property type="match status" value="1"/>
</dbReference>
<reference evidence="5 6" key="1">
    <citation type="submission" date="2020-10" db="EMBL/GenBank/DDBJ databases">
        <title>Connecting structure to function with the recovery of over 1000 high-quality activated sludge metagenome-assembled genomes encoding full-length rRNA genes using long-read sequencing.</title>
        <authorList>
            <person name="Singleton C.M."/>
            <person name="Petriglieri F."/>
            <person name="Kristensen J.M."/>
            <person name="Kirkegaard R.H."/>
            <person name="Michaelsen T.Y."/>
            <person name="Andersen M.H."/>
            <person name="Karst S.M."/>
            <person name="Dueholm M.S."/>
            <person name="Nielsen P.H."/>
            <person name="Albertsen M."/>
        </authorList>
    </citation>
    <scope>NUCLEOTIDE SEQUENCE [LARGE SCALE GENOMIC DNA]</scope>
    <source>
        <strain evidence="5">Ega_18-Q3-R5-49_MAXAC.001</strain>
    </source>
</reference>
<feature type="region of interest" description="Disordered" evidence="1">
    <location>
        <begin position="318"/>
        <end position="413"/>
    </location>
</feature>
<feature type="compositionally biased region" description="Basic residues" evidence="1">
    <location>
        <begin position="343"/>
        <end position="358"/>
    </location>
</feature>
<feature type="compositionally biased region" description="Basic and acidic residues" evidence="1">
    <location>
        <begin position="366"/>
        <end position="376"/>
    </location>
</feature>
<dbReference type="GO" id="GO:0046677">
    <property type="term" value="P:response to antibiotic"/>
    <property type="evidence" value="ECO:0007669"/>
    <property type="project" value="InterPro"/>
</dbReference>
<sequence length="413" mass="42276">MRVPFFRPAAALAVGVLVVVGSLAACTSAPEPPTPEPVAAALAAGLTSGDLNAVVFDGATPAAATDSVRNAVGALSSITRTVTVESVTRAADDANSATAKLRWTWNLTGADGAWAYSVDAKLARAADQSWHVAWSPTLVEPKLTATERLTLERRQAARGSILGANGEVLVGLKDVYRVGIDKGRISADQAQASATALATLMGIDATAYAKTVAASGPAQFVPAITLRIDDPRIAGKTAAVQAIPGGAAMPGQAMLAPTATFARALLGTVGPATAELVSKSGGRIVAGDTSGLSGLQLRYDVPLSGQPGVVVLAKGTDSGGAASSRTLFTKAPVPGVSDDHPRPHGSGRGRTGAHRRIRGGQPGRHPTLDRRDRRCCELTGHQWAGRRHDGPGGARIDVQDRHVPRPAASRPDA</sequence>
<dbReference type="InterPro" id="IPR007887">
    <property type="entry name" value="MecA_N"/>
</dbReference>
<dbReference type="Pfam" id="PF03717">
    <property type="entry name" value="PBP_dimer"/>
    <property type="match status" value="1"/>
</dbReference>
<dbReference type="Gene3D" id="3.90.1310.10">
    <property type="entry name" value="Penicillin-binding protein 2a (Domain 2)"/>
    <property type="match status" value="1"/>
</dbReference>
<dbReference type="GO" id="GO:0008658">
    <property type="term" value="F:penicillin binding"/>
    <property type="evidence" value="ECO:0007669"/>
    <property type="project" value="InterPro"/>
</dbReference>
<evidence type="ECO:0000259" key="4">
    <source>
        <dbReference type="Pfam" id="PF05223"/>
    </source>
</evidence>
<dbReference type="InterPro" id="IPR036138">
    <property type="entry name" value="PBP_dimer_sf"/>
</dbReference>
<evidence type="ECO:0008006" key="7">
    <source>
        <dbReference type="Google" id="ProtNLM"/>
    </source>
</evidence>
<evidence type="ECO:0000256" key="2">
    <source>
        <dbReference type="SAM" id="SignalP"/>
    </source>
</evidence>
<dbReference type="InterPro" id="IPR005311">
    <property type="entry name" value="PBP_dimer"/>
</dbReference>
<feature type="signal peptide" evidence="2">
    <location>
        <begin position="1"/>
        <end position="24"/>
    </location>
</feature>
<dbReference type="PROSITE" id="PS51257">
    <property type="entry name" value="PROKAR_LIPOPROTEIN"/>
    <property type="match status" value="1"/>
</dbReference>
<evidence type="ECO:0000313" key="6">
    <source>
        <dbReference type="Proteomes" id="UP000726105"/>
    </source>
</evidence>
<evidence type="ECO:0000259" key="3">
    <source>
        <dbReference type="Pfam" id="PF03717"/>
    </source>
</evidence>
<protein>
    <recommendedName>
        <fullName evidence="7">NTF2-like N-terminal transpeptidase domain-containing protein</fullName>
    </recommendedName>
</protein>
<proteinExistence type="predicted"/>
<dbReference type="Proteomes" id="UP000726105">
    <property type="component" value="Unassembled WGS sequence"/>
</dbReference>
<organism evidence="5 6">
    <name type="scientific">Candidatus Phosphoribacter hodrii</name>
    <dbReference type="NCBI Taxonomy" id="2953743"/>
    <lineage>
        <taxon>Bacteria</taxon>
        <taxon>Bacillati</taxon>
        <taxon>Actinomycetota</taxon>
        <taxon>Actinomycetes</taxon>
        <taxon>Micrococcales</taxon>
        <taxon>Dermatophilaceae</taxon>
        <taxon>Candidatus Phosphoribacter</taxon>
    </lineage>
</organism>
<comment type="caution">
    <text evidence="5">The sequence shown here is derived from an EMBL/GenBank/DDBJ whole genome shotgun (WGS) entry which is preliminary data.</text>
</comment>